<dbReference type="PRINTS" id="PR00463">
    <property type="entry name" value="EP450I"/>
</dbReference>
<dbReference type="InterPro" id="IPR002401">
    <property type="entry name" value="Cyt_P450_E_grp-I"/>
</dbReference>
<keyword evidence="4 8" id="KW-0479">Metal-binding</keyword>
<dbReference type="InterPro" id="IPR017972">
    <property type="entry name" value="Cyt_P450_CS"/>
</dbReference>
<protein>
    <recommendedName>
        <fullName evidence="13">Cytochrome P450</fullName>
    </recommendedName>
</protein>
<evidence type="ECO:0000256" key="6">
    <source>
        <dbReference type="ARBA" id="ARBA00023004"/>
    </source>
</evidence>
<feature type="transmembrane region" description="Helical" evidence="10">
    <location>
        <begin position="36"/>
        <end position="58"/>
    </location>
</feature>
<evidence type="ECO:0000256" key="7">
    <source>
        <dbReference type="ARBA" id="ARBA00023033"/>
    </source>
</evidence>
<organism evidence="11 12">
    <name type="scientific">Zostera marina</name>
    <name type="common">Eelgrass</name>
    <dbReference type="NCBI Taxonomy" id="29655"/>
    <lineage>
        <taxon>Eukaryota</taxon>
        <taxon>Viridiplantae</taxon>
        <taxon>Streptophyta</taxon>
        <taxon>Embryophyta</taxon>
        <taxon>Tracheophyta</taxon>
        <taxon>Spermatophyta</taxon>
        <taxon>Magnoliopsida</taxon>
        <taxon>Liliopsida</taxon>
        <taxon>Zosteraceae</taxon>
        <taxon>Zostera</taxon>
    </lineage>
</organism>
<dbReference type="SUPFAM" id="SSF48264">
    <property type="entry name" value="Cytochrome P450"/>
    <property type="match status" value="1"/>
</dbReference>
<keyword evidence="7 9" id="KW-0503">Monooxygenase</keyword>
<evidence type="ECO:0008006" key="13">
    <source>
        <dbReference type="Google" id="ProtNLM"/>
    </source>
</evidence>
<name>A0A0K9NNM9_ZOSMR</name>
<evidence type="ECO:0000256" key="2">
    <source>
        <dbReference type="ARBA" id="ARBA00010617"/>
    </source>
</evidence>
<dbReference type="Gene3D" id="1.10.630.10">
    <property type="entry name" value="Cytochrome P450"/>
    <property type="match status" value="1"/>
</dbReference>
<dbReference type="GO" id="GO:0020037">
    <property type="term" value="F:heme binding"/>
    <property type="evidence" value="ECO:0007669"/>
    <property type="project" value="InterPro"/>
</dbReference>
<evidence type="ECO:0000256" key="8">
    <source>
        <dbReference type="PIRSR" id="PIRSR602401-1"/>
    </source>
</evidence>
<dbReference type="PRINTS" id="PR00385">
    <property type="entry name" value="P450"/>
</dbReference>
<evidence type="ECO:0000256" key="9">
    <source>
        <dbReference type="RuleBase" id="RU000461"/>
    </source>
</evidence>
<dbReference type="OMA" id="LGSMNIM"/>
<evidence type="ECO:0000313" key="12">
    <source>
        <dbReference type="Proteomes" id="UP000036987"/>
    </source>
</evidence>
<dbReference type="GO" id="GO:0016705">
    <property type="term" value="F:oxidoreductase activity, acting on paired donors, with incorporation or reduction of molecular oxygen"/>
    <property type="evidence" value="ECO:0007669"/>
    <property type="project" value="InterPro"/>
</dbReference>
<evidence type="ECO:0000256" key="10">
    <source>
        <dbReference type="SAM" id="Phobius"/>
    </source>
</evidence>
<dbReference type="PROSITE" id="PS00086">
    <property type="entry name" value="CYTOCHROME_P450"/>
    <property type="match status" value="1"/>
</dbReference>
<dbReference type="InterPro" id="IPR001128">
    <property type="entry name" value="Cyt_P450"/>
</dbReference>
<evidence type="ECO:0000256" key="4">
    <source>
        <dbReference type="ARBA" id="ARBA00022723"/>
    </source>
</evidence>
<dbReference type="Proteomes" id="UP000036987">
    <property type="component" value="Unassembled WGS sequence"/>
</dbReference>
<dbReference type="InterPro" id="IPR051996">
    <property type="entry name" value="Cytochrome_P450_78A"/>
</dbReference>
<dbReference type="InterPro" id="IPR036396">
    <property type="entry name" value="Cyt_P450_sf"/>
</dbReference>
<evidence type="ECO:0000313" key="11">
    <source>
        <dbReference type="EMBL" id="KMZ58371.1"/>
    </source>
</evidence>
<keyword evidence="6 8" id="KW-0408">Iron</keyword>
<dbReference type="STRING" id="29655.A0A0K9NNM9"/>
<dbReference type="EMBL" id="LFYR01001945">
    <property type="protein sequence ID" value="KMZ58371.1"/>
    <property type="molecule type" value="Genomic_DNA"/>
</dbReference>
<dbReference type="Pfam" id="PF00067">
    <property type="entry name" value="p450"/>
    <property type="match status" value="1"/>
</dbReference>
<keyword evidence="3 8" id="KW-0349">Heme</keyword>
<dbReference type="AlphaFoldDB" id="A0A0K9NNM9"/>
<keyword evidence="10" id="KW-1133">Transmembrane helix</keyword>
<dbReference type="FunFam" id="1.10.630.10:FF:000016">
    <property type="entry name" value="Cytochrome P450 78A5"/>
    <property type="match status" value="1"/>
</dbReference>
<keyword evidence="12" id="KW-1185">Reference proteome</keyword>
<evidence type="ECO:0000256" key="1">
    <source>
        <dbReference type="ARBA" id="ARBA00001971"/>
    </source>
</evidence>
<keyword evidence="5 9" id="KW-0560">Oxidoreductase</keyword>
<keyword evidence="10" id="KW-0472">Membrane</keyword>
<feature type="binding site" description="axial binding residue" evidence="8">
    <location>
        <position position="490"/>
    </location>
    <ligand>
        <name>heme</name>
        <dbReference type="ChEBI" id="CHEBI:30413"/>
    </ligand>
    <ligandPart>
        <name>Fe</name>
        <dbReference type="ChEBI" id="CHEBI:18248"/>
    </ligandPart>
</feature>
<evidence type="ECO:0000256" key="3">
    <source>
        <dbReference type="ARBA" id="ARBA00022617"/>
    </source>
</evidence>
<sequence length="547" mass="61909">MEAVTVDGQLRQGRWLIHFSLISKWKNATACYPSNLALFVLILFLAWLLTGLVCWPFPGGHAWGKYWWTRGLFRHFSSIPGPRGIPFLGSMSLMMGLSHRHLAKEAERHNAKRLMAFSVGESRTVVTCNPEVAKDILNNPAFVDRPAKESAYKLRFYRSIGFAPYGDYWRTLRKIAAVHLFSPKQISKLDGPRFRIAAEMVAEIKNKSGEAVNIRNLLKLAALKNTICLIFGQMYLSSLSDEKSRQVQKQLLSLLEDGSDLLGKLDLSDHLPLLSRLDLQRNRSRCNKLLPRVNRLVQSMVRDYCQLDTDHAAGKSFVDVLFSIRSSENLSDADINAIVWEVIFRGTGTVAILSEWAMARMVLHQEIQKKAQEELDKFVGRSRAVTESDMIELVYIQSIVKETLRLHPPGPLLSWARLSRHDTVVDGHYIPAGTTGIVNMWAITHDPQVWERPLEFDPDRFQSKNDDAKKISVFGSDLELAPFGSGRRSCPGKLVGVCTVEFWVATLLHEFQWFPASTRGGVDLSENLRLSCEMVEPLMVKVQTRCT</sequence>
<dbReference type="GO" id="GO:0004497">
    <property type="term" value="F:monooxygenase activity"/>
    <property type="evidence" value="ECO:0007669"/>
    <property type="project" value="UniProtKB-KW"/>
</dbReference>
<proteinExistence type="inferred from homology"/>
<evidence type="ECO:0000256" key="5">
    <source>
        <dbReference type="ARBA" id="ARBA00023002"/>
    </source>
</evidence>
<accession>A0A0K9NNM9</accession>
<dbReference type="PANTHER" id="PTHR47946:SF23">
    <property type="entry name" value="CYTOCHROME P450 78A9"/>
    <property type="match status" value="1"/>
</dbReference>
<comment type="similarity">
    <text evidence="2 9">Belongs to the cytochrome P450 family.</text>
</comment>
<dbReference type="GO" id="GO:0048731">
    <property type="term" value="P:system development"/>
    <property type="evidence" value="ECO:0000318"/>
    <property type="project" value="GO_Central"/>
</dbReference>
<comment type="cofactor">
    <cofactor evidence="1 8">
        <name>heme</name>
        <dbReference type="ChEBI" id="CHEBI:30413"/>
    </cofactor>
</comment>
<dbReference type="PANTHER" id="PTHR47946">
    <property type="entry name" value="CYTOCHROME P450 78A7-RELATED"/>
    <property type="match status" value="1"/>
</dbReference>
<reference evidence="12" key="1">
    <citation type="journal article" date="2016" name="Nature">
        <title>The genome of the seagrass Zostera marina reveals angiosperm adaptation to the sea.</title>
        <authorList>
            <person name="Olsen J.L."/>
            <person name="Rouze P."/>
            <person name="Verhelst B."/>
            <person name="Lin Y.-C."/>
            <person name="Bayer T."/>
            <person name="Collen J."/>
            <person name="Dattolo E."/>
            <person name="De Paoli E."/>
            <person name="Dittami S."/>
            <person name="Maumus F."/>
            <person name="Michel G."/>
            <person name="Kersting A."/>
            <person name="Lauritano C."/>
            <person name="Lohaus R."/>
            <person name="Toepel M."/>
            <person name="Tonon T."/>
            <person name="Vanneste K."/>
            <person name="Amirebrahimi M."/>
            <person name="Brakel J."/>
            <person name="Bostroem C."/>
            <person name="Chovatia M."/>
            <person name="Grimwood J."/>
            <person name="Jenkins J.W."/>
            <person name="Jueterbock A."/>
            <person name="Mraz A."/>
            <person name="Stam W.T."/>
            <person name="Tice H."/>
            <person name="Bornberg-Bauer E."/>
            <person name="Green P.J."/>
            <person name="Pearson G.A."/>
            <person name="Procaccini G."/>
            <person name="Duarte C.M."/>
            <person name="Schmutz J."/>
            <person name="Reusch T.B.H."/>
            <person name="Van de Peer Y."/>
        </authorList>
    </citation>
    <scope>NUCLEOTIDE SEQUENCE [LARGE SCALE GENOMIC DNA]</scope>
    <source>
        <strain evidence="12">cv. Finnish</strain>
    </source>
</reference>
<dbReference type="OrthoDB" id="1055148at2759"/>
<keyword evidence="10" id="KW-0812">Transmembrane</keyword>
<comment type="caution">
    <text evidence="11">The sequence shown here is derived from an EMBL/GenBank/DDBJ whole genome shotgun (WGS) entry which is preliminary data.</text>
</comment>
<gene>
    <name evidence="11" type="ORF">ZOSMA_77G00300</name>
</gene>
<dbReference type="GO" id="GO:0005506">
    <property type="term" value="F:iron ion binding"/>
    <property type="evidence" value="ECO:0007669"/>
    <property type="project" value="InterPro"/>
</dbReference>